<sequence>MLPGDCPSSSSALFGSSAILAASPSFGTVVSSCRQPAVSRASVGTKRAEMLYSSHIATGRYRGWFLTVLQFQGDRAGTLKAPTRSDLSTAGIASRM</sequence>
<dbReference type="Proteomes" id="UP000799324">
    <property type="component" value="Unassembled WGS sequence"/>
</dbReference>
<dbReference type="AlphaFoldDB" id="A0A6A6TG38"/>
<name>A0A6A6TG38_9PLEO</name>
<protein>
    <submittedName>
        <fullName evidence="1">Uncharacterized protein</fullName>
    </submittedName>
</protein>
<proteinExistence type="predicted"/>
<keyword evidence="2" id="KW-1185">Reference proteome</keyword>
<feature type="non-terminal residue" evidence="1">
    <location>
        <position position="96"/>
    </location>
</feature>
<evidence type="ECO:0000313" key="1">
    <source>
        <dbReference type="EMBL" id="KAF2658396.1"/>
    </source>
</evidence>
<accession>A0A6A6TG38</accession>
<organism evidence="1 2">
    <name type="scientific">Lophiostoma macrostomum CBS 122681</name>
    <dbReference type="NCBI Taxonomy" id="1314788"/>
    <lineage>
        <taxon>Eukaryota</taxon>
        <taxon>Fungi</taxon>
        <taxon>Dikarya</taxon>
        <taxon>Ascomycota</taxon>
        <taxon>Pezizomycotina</taxon>
        <taxon>Dothideomycetes</taxon>
        <taxon>Pleosporomycetidae</taxon>
        <taxon>Pleosporales</taxon>
        <taxon>Lophiostomataceae</taxon>
        <taxon>Lophiostoma</taxon>
    </lineage>
</organism>
<dbReference type="EMBL" id="MU004315">
    <property type="protein sequence ID" value="KAF2658396.1"/>
    <property type="molecule type" value="Genomic_DNA"/>
</dbReference>
<reference evidence="1" key="1">
    <citation type="journal article" date="2020" name="Stud. Mycol.">
        <title>101 Dothideomycetes genomes: a test case for predicting lifestyles and emergence of pathogens.</title>
        <authorList>
            <person name="Haridas S."/>
            <person name="Albert R."/>
            <person name="Binder M."/>
            <person name="Bloem J."/>
            <person name="Labutti K."/>
            <person name="Salamov A."/>
            <person name="Andreopoulos B."/>
            <person name="Baker S."/>
            <person name="Barry K."/>
            <person name="Bills G."/>
            <person name="Bluhm B."/>
            <person name="Cannon C."/>
            <person name="Castanera R."/>
            <person name="Culley D."/>
            <person name="Daum C."/>
            <person name="Ezra D."/>
            <person name="Gonzalez J."/>
            <person name="Henrissat B."/>
            <person name="Kuo A."/>
            <person name="Liang C."/>
            <person name="Lipzen A."/>
            <person name="Lutzoni F."/>
            <person name="Magnuson J."/>
            <person name="Mondo S."/>
            <person name="Nolan M."/>
            <person name="Ohm R."/>
            <person name="Pangilinan J."/>
            <person name="Park H.-J."/>
            <person name="Ramirez L."/>
            <person name="Alfaro M."/>
            <person name="Sun H."/>
            <person name="Tritt A."/>
            <person name="Yoshinaga Y."/>
            <person name="Zwiers L.-H."/>
            <person name="Turgeon B."/>
            <person name="Goodwin S."/>
            <person name="Spatafora J."/>
            <person name="Crous P."/>
            <person name="Grigoriev I."/>
        </authorList>
    </citation>
    <scope>NUCLEOTIDE SEQUENCE</scope>
    <source>
        <strain evidence="1">CBS 122681</strain>
    </source>
</reference>
<evidence type="ECO:0000313" key="2">
    <source>
        <dbReference type="Proteomes" id="UP000799324"/>
    </source>
</evidence>
<gene>
    <name evidence="1" type="ORF">K491DRAFT_690138</name>
</gene>